<keyword evidence="1" id="KW-1185">Reference proteome</keyword>
<protein>
    <submittedName>
        <fullName evidence="2">SCP domain-containing protein</fullName>
    </submittedName>
</protein>
<accession>A0A0K0G1Z0</accession>
<reference evidence="1" key="1">
    <citation type="submission" date="2014-07" db="EMBL/GenBank/DDBJ databases">
        <authorList>
            <person name="Martin A.A"/>
            <person name="De Silva N."/>
        </authorList>
    </citation>
    <scope>NUCLEOTIDE SEQUENCE</scope>
</reference>
<proteinExistence type="predicted"/>
<evidence type="ECO:0000313" key="2">
    <source>
        <dbReference type="WBParaSite" id="SVE_1873300.1"/>
    </source>
</evidence>
<reference evidence="2" key="2">
    <citation type="submission" date="2015-08" db="UniProtKB">
        <authorList>
            <consortium name="WormBaseParasite"/>
        </authorList>
    </citation>
    <scope>IDENTIFICATION</scope>
</reference>
<dbReference type="WBParaSite" id="SVE_1873300.1">
    <property type="protein sequence ID" value="SVE_1873300.1"/>
    <property type="gene ID" value="SVE_1873300"/>
</dbReference>
<evidence type="ECO:0000313" key="1">
    <source>
        <dbReference type="Proteomes" id="UP000035680"/>
    </source>
</evidence>
<dbReference type="Proteomes" id="UP000035680">
    <property type="component" value="Unassembled WGS sequence"/>
</dbReference>
<dbReference type="AlphaFoldDB" id="A0A0K0G1Z0"/>
<sequence>MAKRRKPFNINSPTYGIHVYSSYYLAASVIVTKYNSRPGTQSLTQILWKSSKTVGIEKHGDLLYTVFIFIQEAIFLVNIEKMFLVRDPSVLEENKWF</sequence>
<name>A0A0K0G1Z0_STRVS</name>
<organism evidence="1 2">
    <name type="scientific">Strongyloides venezuelensis</name>
    <name type="common">Threadworm</name>
    <dbReference type="NCBI Taxonomy" id="75913"/>
    <lineage>
        <taxon>Eukaryota</taxon>
        <taxon>Metazoa</taxon>
        <taxon>Ecdysozoa</taxon>
        <taxon>Nematoda</taxon>
        <taxon>Chromadorea</taxon>
        <taxon>Rhabditida</taxon>
        <taxon>Tylenchina</taxon>
        <taxon>Panagrolaimomorpha</taxon>
        <taxon>Strongyloidoidea</taxon>
        <taxon>Strongyloididae</taxon>
        <taxon>Strongyloides</taxon>
    </lineage>
</organism>